<dbReference type="AlphaFoldDB" id="A0A1R1S7J2"/>
<comment type="caution">
    <text evidence="1">The sequence shown here is derived from an EMBL/GenBank/DDBJ whole genome shotgun (WGS) entry which is preliminary data.</text>
</comment>
<keyword evidence="2" id="KW-1185">Reference proteome</keyword>
<evidence type="ECO:0000313" key="1">
    <source>
        <dbReference type="EMBL" id="OMI34193.1"/>
    </source>
</evidence>
<accession>A0A1R1S7J2</accession>
<dbReference type="STRING" id="67365.GCA_001704635_01513"/>
<name>A0A1R1S7J2_9ACTN</name>
<reference evidence="1 2" key="1">
    <citation type="submission" date="2013-05" db="EMBL/GenBank/DDBJ databases">
        <title>Genome sequence of Streptomyces sparsogenes DSM 40356.</title>
        <authorList>
            <person name="Coyne S."/>
            <person name="Seebeck F.P."/>
        </authorList>
    </citation>
    <scope>NUCLEOTIDE SEQUENCE [LARGE SCALE GENOMIC DNA]</scope>
    <source>
        <strain evidence="1 2">DSM 40356</strain>
    </source>
</reference>
<proteinExistence type="predicted"/>
<gene>
    <name evidence="1" type="ORF">SPAR_37628</name>
</gene>
<sequence>MAVGLALAVGPAAAAPHVGASGSAVMDYYQYHDHYATHEACVAVGEEYLELGADNYECRAKDGGWDLWLIFAT</sequence>
<organism evidence="1 2">
    <name type="scientific">Streptomyces sparsogenes DSM 40356</name>
    <dbReference type="NCBI Taxonomy" id="1331668"/>
    <lineage>
        <taxon>Bacteria</taxon>
        <taxon>Bacillati</taxon>
        <taxon>Actinomycetota</taxon>
        <taxon>Actinomycetes</taxon>
        <taxon>Kitasatosporales</taxon>
        <taxon>Streptomycetaceae</taxon>
        <taxon>Streptomyces</taxon>
    </lineage>
</organism>
<protein>
    <submittedName>
        <fullName evidence="1">Uncharacterized protein</fullName>
    </submittedName>
</protein>
<evidence type="ECO:0000313" key="2">
    <source>
        <dbReference type="Proteomes" id="UP000186168"/>
    </source>
</evidence>
<dbReference type="EMBL" id="ASQP01000480">
    <property type="protein sequence ID" value="OMI34193.1"/>
    <property type="molecule type" value="Genomic_DNA"/>
</dbReference>
<dbReference type="Proteomes" id="UP000186168">
    <property type="component" value="Unassembled WGS sequence"/>
</dbReference>